<dbReference type="EMBL" id="JANBVO010000061">
    <property type="protein sequence ID" value="KAJ9132108.1"/>
    <property type="molecule type" value="Genomic_DNA"/>
</dbReference>
<organism evidence="1 2">
    <name type="scientific">Pleurostoma richardsiae</name>
    <dbReference type="NCBI Taxonomy" id="41990"/>
    <lineage>
        <taxon>Eukaryota</taxon>
        <taxon>Fungi</taxon>
        <taxon>Dikarya</taxon>
        <taxon>Ascomycota</taxon>
        <taxon>Pezizomycotina</taxon>
        <taxon>Sordariomycetes</taxon>
        <taxon>Sordariomycetidae</taxon>
        <taxon>Calosphaeriales</taxon>
        <taxon>Pleurostomataceae</taxon>
        <taxon>Pleurostoma</taxon>
    </lineage>
</organism>
<sequence length="281" mass="30508">MADDRTLVLDAVKNFLGSISHHHPPFTSTRTHVLESSFCVLSHPNELVLGTVGECISRVEETIGRILESGAHSVVEALTGHAPEVWIYQDLAAVMAGYSVLVDGVEVSGGVNLFSLLKTSRGWKIAGIADTQWPGASKVPPVLHEPASGVITAIETFFEHLKVKNWEGMLQDFLPGGGITNSRSQGIIFSNWPGLIDRLREVASQTPPGSVMEEIIFDLEYRTVGDVAFAWTPFRVDLDGVPQSKGVNIMTLLKREEGWVISGVQDTGRPCDGPMVGSFRC</sequence>
<reference evidence="1" key="1">
    <citation type="submission" date="2022-07" db="EMBL/GenBank/DDBJ databases">
        <title>Fungi with potential for degradation of polypropylene.</title>
        <authorList>
            <person name="Gostincar C."/>
        </authorList>
    </citation>
    <scope>NUCLEOTIDE SEQUENCE</scope>
    <source>
        <strain evidence="1">EXF-13308</strain>
    </source>
</reference>
<comment type="caution">
    <text evidence="1">The sequence shown here is derived from an EMBL/GenBank/DDBJ whole genome shotgun (WGS) entry which is preliminary data.</text>
</comment>
<evidence type="ECO:0000313" key="1">
    <source>
        <dbReference type="EMBL" id="KAJ9132108.1"/>
    </source>
</evidence>
<proteinExistence type="predicted"/>
<gene>
    <name evidence="1" type="ORF">NKR23_g11432</name>
</gene>
<protein>
    <submittedName>
        <fullName evidence="1">Uncharacterized protein</fullName>
    </submittedName>
</protein>
<name>A0AA38RHE4_9PEZI</name>
<dbReference type="Proteomes" id="UP001174694">
    <property type="component" value="Unassembled WGS sequence"/>
</dbReference>
<dbReference type="AlphaFoldDB" id="A0AA38RHE4"/>
<accession>A0AA38RHE4</accession>
<dbReference type="InterPro" id="IPR032710">
    <property type="entry name" value="NTF2-like_dom_sf"/>
</dbReference>
<evidence type="ECO:0000313" key="2">
    <source>
        <dbReference type="Proteomes" id="UP001174694"/>
    </source>
</evidence>
<keyword evidence="2" id="KW-1185">Reference proteome</keyword>
<dbReference type="Gene3D" id="3.10.450.50">
    <property type="match status" value="1"/>
</dbReference>
<dbReference type="SUPFAM" id="SSF54427">
    <property type="entry name" value="NTF2-like"/>
    <property type="match status" value="1"/>
</dbReference>